<protein>
    <submittedName>
        <fullName evidence="1">Glycosyltransferase</fullName>
    </submittedName>
</protein>
<dbReference type="AlphaFoldDB" id="A0A6I2MJU5"/>
<gene>
    <name evidence="1" type="ORF">GJ691_07380</name>
</gene>
<reference evidence="1 2" key="1">
    <citation type="submission" date="2019-11" db="EMBL/GenBank/DDBJ databases">
        <title>Maribacter lutea sp. nov., a marine bacterium isolated from intertidal sand.</title>
        <authorList>
            <person name="Liu A."/>
        </authorList>
    </citation>
    <scope>NUCLEOTIDE SEQUENCE [LARGE SCALE GENOMIC DNA]</scope>
    <source>
        <strain evidence="1 2">RZ05</strain>
    </source>
</reference>
<evidence type="ECO:0000313" key="1">
    <source>
        <dbReference type="EMBL" id="MRX63988.1"/>
    </source>
</evidence>
<sequence length="412" mass="47437">MHKKSLLIIGYNWPEPATTAAGNRMMQLIHFFKERDYTITFASTATKGEHSSPLHELKIPEENILLNDSGFDDFVKNLNPTIVLFDRFLTEEQFGWRVAEFAPNALRILDTEDLHSLRVVRQELFRKQVVFAPEKWLVSDITKREIASIYRCDLSLIISSYEMELLSTFIKIDKQMLLHLPFQLEKTNREQTTKWPSFCDRKDFICIGNGKHAPNVDAVLWLKKEIWPLIRKQIPSANLHIYGNYMPQQVKEMHDPKTGFLIEGWAKCAHTVMKTHRVNLAPIRFGAGIKGKLIDAMQSGTPSVTTSIGAEGMHGSLPWNGHIAESAKEIADYAITLYRNEPEWSCAQQNGFTIIDTFYNKATLDKSFEETIEALQTKLEQHRTYNFIGAMLRHQSMASTKFLSKWIQEKNK</sequence>
<comment type="caution">
    <text evidence="1">The sequence shown here is derived from an EMBL/GenBank/DDBJ whole genome shotgun (WGS) entry which is preliminary data.</text>
</comment>
<name>A0A6I2MJU5_9FLAO</name>
<dbReference type="EMBL" id="WKJH01000004">
    <property type="protein sequence ID" value="MRX63988.1"/>
    <property type="molecule type" value="Genomic_DNA"/>
</dbReference>
<dbReference type="Gene3D" id="3.40.50.2000">
    <property type="entry name" value="Glycogen Phosphorylase B"/>
    <property type="match status" value="1"/>
</dbReference>
<dbReference type="GO" id="GO:0016740">
    <property type="term" value="F:transferase activity"/>
    <property type="evidence" value="ECO:0007669"/>
    <property type="project" value="UniProtKB-KW"/>
</dbReference>
<dbReference type="Pfam" id="PF13692">
    <property type="entry name" value="Glyco_trans_1_4"/>
    <property type="match status" value="1"/>
</dbReference>
<organism evidence="1 2">
    <name type="scientific">Maribacter luteus</name>
    <dbReference type="NCBI Taxonomy" id="2594478"/>
    <lineage>
        <taxon>Bacteria</taxon>
        <taxon>Pseudomonadati</taxon>
        <taxon>Bacteroidota</taxon>
        <taxon>Flavobacteriia</taxon>
        <taxon>Flavobacteriales</taxon>
        <taxon>Flavobacteriaceae</taxon>
        <taxon>Maribacter</taxon>
    </lineage>
</organism>
<dbReference type="Proteomes" id="UP000443153">
    <property type="component" value="Unassembled WGS sequence"/>
</dbReference>
<dbReference type="RefSeq" id="WP_154365378.1">
    <property type="nucleotide sequence ID" value="NZ_WKJH01000004.1"/>
</dbReference>
<proteinExistence type="predicted"/>
<dbReference type="SUPFAM" id="SSF53756">
    <property type="entry name" value="UDP-Glycosyltransferase/glycogen phosphorylase"/>
    <property type="match status" value="1"/>
</dbReference>
<dbReference type="OrthoDB" id="9807209at2"/>
<accession>A0A6I2MJU5</accession>
<evidence type="ECO:0000313" key="2">
    <source>
        <dbReference type="Proteomes" id="UP000443153"/>
    </source>
</evidence>
<keyword evidence="2" id="KW-1185">Reference proteome</keyword>
<keyword evidence="1" id="KW-0808">Transferase</keyword>